<reference evidence="2 3" key="1">
    <citation type="journal article" date="2019" name="Commun. Biol.">
        <title>The bagworm genome reveals a unique fibroin gene that provides high tensile strength.</title>
        <authorList>
            <person name="Kono N."/>
            <person name="Nakamura H."/>
            <person name="Ohtoshi R."/>
            <person name="Tomita M."/>
            <person name="Numata K."/>
            <person name="Arakawa K."/>
        </authorList>
    </citation>
    <scope>NUCLEOTIDE SEQUENCE [LARGE SCALE GENOMIC DNA]</scope>
</reference>
<evidence type="ECO:0000313" key="2">
    <source>
        <dbReference type="EMBL" id="GBP07856.1"/>
    </source>
</evidence>
<organism evidence="2 3">
    <name type="scientific">Eumeta variegata</name>
    <name type="common">Bagworm moth</name>
    <name type="synonym">Eumeta japonica</name>
    <dbReference type="NCBI Taxonomy" id="151549"/>
    <lineage>
        <taxon>Eukaryota</taxon>
        <taxon>Metazoa</taxon>
        <taxon>Ecdysozoa</taxon>
        <taxon>Arthropoda</taxon>
        <taxon>Hexapoda</taxon>
        <taxon>Insecta</taxon>
        <taxon>Pterygota</taxon>
        <taxon>Neoptera</taxon>
        <taxon>Endopterygota</taxon>
        <taxon>Lepidoptera</taxon>
        <taxon>Glossata</taxon>
        <taxon>Ditrysia</taxon>
        <taxon>Tineoidea</taxon>
        <taxon>Psychidae</taxon>
        <taxon>Oiketicinae</taxon>
        <taxon>Eumeta</taxon>
    </lineage>
</organism>
<protein>
    <submittedName>
        <fullName evidence="2">Uncharacterized protein</fullName>
    </submittedName>
</protein>
<dbReference type="AlphaFoldDB" id="A0A4C1T0Y4"/>
<keyword evidence="3" id="KW-1185">Reference proteome</keyword>
<name>A0A4C1T0Y4_EUMVA</name>
<proteinExistence type="predicted"/>
<sequence length="133" mass="13842">MEFMAFPVLICCALFAAVALCSAAPPERHPAAKREQVADVYDAIFIVPRPDLANLGPAGSHVSSDGTGIGGSGSLSLNILGILKTAVGVDLGVGNGVRKASADTDAASGAQFESGRHEEPHRYKTIEVQRGYY</sequence>
<keyword evidence="1" id="KW-0732">Signal</keyword>
<evidence type="ECO:0000256" key="1">
    <source>
        <dbReference type="SAM" id="SignalP"/>
    </source>
</evidence>
<accession>A0A4C1T0Y4</accession>
<evidence type="ECO:0000313" key="3">
    <source>
        <dbReference type="Proteomes" id="UP000299102"/>
    </source>
</evidence>
<dbReference type="Proteomes" id="UP000299102">
    <property type="component" value="Unassembled WGS sequence"/>
</dbReference>
<feature type="signal peptide" evidence="1">
    <location>
        <begin position="1"/>
        <end position="23"/>
    </location>
</feature>
<feature type="chain" id="PRO_5020020954" evidence="1">
    <location>
        <begin position="24"/>
        <end position="133"/>
    </location>
</feature>
<gene>
    <name evidence="2" type="ORF">EVAR_78034_1</name>
</gene>
<dbReference type="EMBL" id="BGZK01000028">
    <property type="protein sequence ID" value="GBP07856.1"/>
    <property type="molecule type" value="Genomic_DNA"/>
</dbReference>
<comment type="caution">
    <text evidence="2">The sequence shown here is derived from an EMBL/GenBank/DDBJ whole genome shotgun (WGS) entry which is preliminary data.</text>
</comment>